<feature type="transmembrane region" description="Helical" evidence="10">
    <location>
        <begin position="151"/>
        <end position="173"/>
    </location>
</feature>
<dbReference type="Pfam" id="PF00654">
    <property type="entry name" value="Voltage_CLC"/>
    <property type="match status" value="1"/>
</dbReference>
<keyword evidence="4 10" id="KW-1133">Transmembrane helix</keyword>
<protein>
    <submittedName>
        <fullName evidence="11">Chloride channel protein</fullName>
    </submittedName>
</protein>
<dbReference type="CDD" id="cd00400">
    <property type="entry name" value="Voltage_gated_ClC"/>
    <property type="match status" value="1"/>
</dbReference>
<dbReference type="InterPro" id="IPR050368">
    <property type="entry name" value="ClC-type_chloride_channel"/>
</dbReference>
<evidence type="ECO:0000256" key="10">
    <source>
        <dbReference type="SAM" id="Phobius"/>
    </source>
</evidence>
<evidence type="ECO:0000256" key="5">
    <source>
        <dbReference type="ARBA" id="ARBA00023065"/>
    </source>
</evidence>
<evidence type="ECO:0000256" key="1">
    <source>
        <dbReference type="ARBA" id="ARBA00004141"/>
    </source>
</evidence>
<evidence type="ECO:0000256" key="4">
    <source>
        <dbReference type="ARBA" id="ARBA00022989"/>
    </source>
</evidence>
<keyword evidence="12" id="KW-1185">Reference proteome</keyword>
<evidence type="ECO:0000256" key="9">
    <source>
        <dbReference type="ARBA" id="ARBA00023303"/>
    </source>
</evidence>
<evidence type="ECO:0000256" key="3">
    <source>
        <dbReference type="ARBA" id="ARBA00022692"/>
    </source>
</evidence>
<keyword evidence="8" id="KW-0868">Chloride</keyword>
<dbReference type="GO" id="GO:0005254">
    <property type="term" value="F:chloride channel activity"/>
    <property type="evidence" value="ECO:0007669"/>
    <property type="project" value="UniProtKB-KW"/>
</dbReference>
<dbReference type="SUPFAM" id="SSF81340">
    <property type="entry name" value="Clc chloride channel"/>
    <property type="match status" value="1"/>
</dbReference>
<reference evidence="11 12" key="1">
    <citation type="submission" date="2018-04" db="EMBL/GenBank/DDBJ databases">
        <title>Genome sequencing of Flavobacterium sp. HYN0059.</title>
        <authorList>
            <person name="Yi H."/>
            <person name="Baek C."/>
        </authorList>
    </citation>
    <scope>NUCLEOTIDE SEQUENCE [LARGE SCALE GENOMIC DNA]</scope>
    <source>
        <strain evidence="11 12">HYN0059</strain>
    </source>
</reference>
<feature type="transmembrane region" description="Helical" evidence="10">
    <location>
        <begin position="56"/>
        <end position="76"/>
    </location>
</feature>
<keyword evidence="5" id="KW-0406">Ion transport</keyword>
<evidence type="ECO:0000256" key="2">
    <source>
        <dbReference type="ARBA" id="ARBA00022448"/>
    </source>
</evidence>
<keyword evidence="6 10" id="KW-0472">Membrane</keyword>
<dbReference type="EMBL" id="CP029186">
    <property type="protein sequence ID" value="AWH86740.1"/>
    <property type="molecule type" value="Genomic_DNA"/>
</dbReference>
<evidence type="ECO:0000313" key="11">
    <source>
        <dbReference type="EMBL" id="AWH86740.1"/>
    </source>
</evidence>
<comment type="subcellular location">
    <subcellularLocation>
        <location evidence="1">Membrane</location>
        <topology evidence="1">Multi-pass membrane protein</topology>
    </subcellularLocation>
</comment>
<keyword evidence="3 10" id="KW-0812">Transmembrane</keyword>
<gene>
    <name evidence="11" type="ORF">HYN59_17215</name>
</gene>
<organism evidence="11 12">
    <name type="scientific">Flavobacterium album</name>
    <dbReference type="NCBI Taxonomy" id="2175091"/>
    <lineage>
        <taxon>Bacteria</taxon>
        <taxon>Pseudomonadati</taxon>
        <taxon>Bacteroidota</taxon>
        <taxon>Flavobacteriia</taxon>
        <taxon>Flavobacteriales</taxon>
        <taxon>Flavobacteriaceae</taxon>
        <taxon>Flavobacterium</taxon>
    </lineage>
</organism>
<feature type="transmembrane region" description="Helical" evidence="10">
    <location>
        <begin position="354"/>
        <end position="373"/>
    </location>
</feature>
<feature type="transmembrane region" description="Helical" evidence="10">
    <location>
        <begin position="217"/>
        <end position="238"/>
    </location>
</feature>
<feature type="transmembrane region" description="Helical" evidence="10">
    <location>
        <begin position="258"/>
        <end position="278"/>
    </location>
</feature>
<evidence type="ECO:0000256" key="6">
    <source>
        <dbReference type="ARBA" id="ARBA00023136"/>
    </source>
</evidence>
<feature type="transmembrane region" description="Helical" evidence="10">
    <location>
        <begin position="18"/>
        <end position="36"/>
    </location>
</feature>
<dbReference type="KEGG" id="falb:HYN59_17215"/>
<dbReference type="OrthoDB" id="9812438at2"/>
<dbReference type="InterPro" id="IPR014743">
    <property type="entry name" value="Cl-channel_core"/>
</dbReference>
<evidence type="ECO:0000256" key="8">
    <source>
        <dbReference type="ARBA" id="ARBA00023214"/>
    </source>
</evidence>
<dbReference type="GO" id="GO:0034707">
    <property type="term" value="C:chloride channel complex"/>
    <property type="evidence" value="ECO:0007669"/>
    <property type="project" value="UniProtKB-KW"/>
</dbReference>
<feature type="transmembrane region" description="Helical" evidence="10">
    <location>
        <begin position="290"/>
        <end position="315"/>
    </location>
</feature>
<accession>A0A2S1R243</accession>
<dbReference type="PANTHER" id="PTHR43427">
    <property type="entry name" value="CHLORIDE CHANNEL PROTEIN CLC-E"/>
    <property type="match status" value="1"/>
</dbReference>
<keyword evidence="2" id="KW-0813">Transport</keyword>
<dbReference type="Gene3D" id="1.10.3080.10">
    <property type="entry name" value="Clc chloride channel"/>
    <property type="match status" value="1"/>
</dbReference>
<keyword evidence="9" id="KW-0407">Ion channel</keyword>
<sequence>MPNYAFRKIYPFVKYQKLIAVSLIIGFLAALLAVSLKKMTDHYEEVLSGQSQGNVLFIILFPFFGLSLIYILRQYLFKKKENKGIKEVFESTATGKGLPSYKIPSHFINGLITVSFGGSTGIEVSTVVSSAAIGSLAQEKEKFFKRYKTELICAGITAGITALFCTPFAGLLFAYEVVSKKAGKIFLLTNILAAAIAYGFILLIGEKPLFALNITQWHLRAAPWFAVLGVLCGINAVYLTKCVMFFKKQFLKIASNYYRILAGAAAISAMIFILPQLYGDGYHAIRENLLTANTITLTLPLAIVFFGILLLKPVITSITLSAGGDGGVFAPSIFIGAFLGLFVAVLLNTYFDAGVIPINFMVIGMAAMLSAGIHAPFTALFLICGLVGDYTLFLPVLIVCLISKYTAKAIYPYTVYSLSTNAK</sequence>
<evidence type="ECO:0000313" key="12">
    <source>
        <dbReference type="Proteomes" id="UP000244929"/>
    </source>
</evidence>
<dbReference type="Proteomes" id="UP000244929">
    <property type="component" value="Chromosome"/>
</dbReference>
<dbReference type="InterPro" id="IPR001807">
    <property type="entry name" value="ClC"/>
</dbReference>
<name>A0A2S1R243_9FLAO</name>
<feature type="transmembrane region" description="Helical" evidence="10">
    <location>
        <begin position="327"/>
        <end position="347"/>
    </location>
</feature>
<dbReference type="PANTHER" id="PTHR43427:SF6">
    <property type="entry name" value="CHLORIDE CHANNEL PROTEIN CLC-E"/>
    <property type="match status" value="1"/>
</dbReference>
<feature type="transmembrane region" description="Helical" evidence="10">
    <location>
        <begin position="379"/>
        <end position="402"/>
    </location>
</feature>
<evidence type="ECO:0000256" key="7">
    <source>
        <dbReference type="ARBA" id="ARBA00023173"/>
    </source>
</evidence>
<proteinExistence type="predicted"/>
<feature type="transmembrane region" description="Helical" evidence="10">
    <location>
        <begin position="185"/>
        <end position="205"/>
    </location>
</feature>
<dbReference type="AlphaFoldDB" id="A0A2S1R243"/>
<keyword evidence="7" id="KW-0869">Chloride channel</keyword>